<keyword evidence="2" id="KW-1185">Reference proteome</keyword>
<dbReference type="AlphaFoldDB" id="W7X947"/>
<dbReference type="KEGG" id="tet:TTHERM_001230029"/>
<proteinExistence type="predicted"/>
<dbReference type="RefSeq" id="XP_012654558.1">
    <property type="nucleotide sequence ID" value="XM_012799104.1"/>
</dbReference>
<organism evidence="1 2">
    <name type="scientific">Tetrahymena thermophila (strain SB210)</name>
    <dbReference type="NCBI Taxonomy" id="312017"/>
    <lineage>
        <taxon>Eukaryota</taxon>
        <taxon>Sar</taxon>
        <taxon>Alveolata</taxon>
        <taxon>Ciliophora</taxon>
        <taxon>Intramacronucleata</taxon>
        <taxon>Oligohymenophorea</taxon>
        <taxon>Hymenostomatida</taxon>
        <taxon>Tetrahymenina</taxon>
        <taxon>Tetrahymenidae</taxon>
        <taxon>Tetrahymena</taxon>
    </lineage>
</organism>
<dbReference type="GeneID" id="24441977"/>
<evidence type="ECO:0000313" key="1">
    <source>
        <dbReference type="EMBL" id="EWS72903.1"/>
    </source>
</evidence>
<dbReference type="EMBL" id="GG662574">
    <property type="protein sequence ID" value="EWS72903.1"/>
    <property type="molecule type" value="Genomic_DNA"/>
</dbReference>
<sequence length="114" mass="14032">TIIQKTKELKAFQRVWKNTKVLLNYILFQVIMNYQMKELKSFQRVWKNVKILQNYILIQVIINYQMKELKAFQRVWKNAKILLNYIFIYDIGESNQQSKNRYIKKSTSNDYSYY</sequence>
<accession>W7X947</accession>
<dbReference type="Proteomes" id="UP000009168">
    <property type="component" value="Unassembled WGS sequence"/>
</dbReference>
<evidence type="ECO:0000313" key="2">
    <source>
        <dbReference type="Proteomes" id="UP000009168"/>
    </source>
</evidence>
<name>W7X947_TETTS</name>
<gene>
    <name evidence="1" type="ORF">TTHERM_001230029</name>
</gene>
<feature type="non-terminal residue" evidence="1">
    <location>
        <position position="1"/>
    </location>
</feature>
<protein>
    <submittedName>
        <fullName evidence="1">Uncharacterized protein</fullName>
    </submittedName>
</protein>
<dbReference type="InParanoid" id="W7X947"/>
<reference evidence="2" key="1">
    <citation type="journal article" date="2006" name="PLoS Biol.">
        <title>Macronuclear genome sequence of the ciliate Tetrahymena thermophila, a model eukaryote.</title>
        <authorList>
            <person name="Eisen J.A."/>
            <person name="Coyne R.S."/>
            <person name="Wu M."/>
            <person name="Wu D."/>
            <person name="Thiagarajan M."/>
            <person name="Wortman J.R."/>
            <person name="Badger J.H."/>
            <person name="Ren Q."/>
            <person name="Amedeo P."/>
            <person name="Jones K.M."/>
            <person name="Tallon L.J."/>
            <person name="Delcher A.L."/>
            <person name="Salzberg S.L."/>
            <person name="Silva J.C."/>
            <person name="Haas B.J."/>
            <person name="Majoros W.H."/>
            <person name="Farzad M."/>
            <person name="Carlton J.M."/>
            <person name="Smith R.K. Jr."/>
            <person name="Garg J."/>
            <person name="Pearlman R.E."/>
            <person name="Karrer K.M."/>
            <person name="Sun L."/>
            <person name="Manning G."/>
            <person name="Elde N.C."/>
            <person name="Turkewitz A.P."/>
            <person name="Asai D.J."/>
            <person name="Wilkes D.E."/>
            <person name="Wang Y."/>
            <person name="Cai H."/>
            <person name="Collins K."/>
            <person name="Stewart B.A."/>
            <person name="Lee S.R."/>
            <person name="Wilamowska K."/>
            <person name="Weinberg Z."/>
            <person name="Ruzzo W.L."/>
            <person name="Wloga D."/>
            <person name="Gaertig J."/>
            <person name="Frankel J."/>
            <person name="Tsao C.-C."/>
            <person name="Gorovsky M.A."/>
            <person name="Keeling P.J."/>
            <person name="Waller R.F."/>
            <person name="Patron N.J."/>
            <person name="Cherry J.M."/>
            <person name="Stover N.A."/>
            <person name="Krieger C.J."/>
            <person name="del Toro C."/>
            <person name="Ryder H.F."/>
            <person name="Williamson S.C."/>
            <person name="Barbeau R.A."/>
            <person name="Hamilton E.P."/>
            <person name="Orias E."/>
        </authorList>
    </citation>
    <scope>NUCLEOTIDE SEQUENCE [LARGE SCALE GENOMIC DNA]</scope>
    <source>
        <strain evidence="2">SB210</strain>
    </source>
</reference>